<proteinExistence type="predicted"/>
<keyword evidence="2" id="KW-1185">Reference proteome</keyword>
<organism evidence="1 2">
    <name type="scientific">Rhodocollybia butyracea</name>
    <dbReference type="NCBI Taxonomy" id="206335"/>
    <lineage>
        <taxon>Eukaryota</taxon>
        <taxon>Fungi</taxon>
        <taxon>Dikarya</taxon>
        <taxon>Basidiomycota</taxon>
        <taxon>Agaricomycotina</taxon>
        <taxon>Agaricomycetes</taxon>
        <taxon>Agaricomycetidae</taxon>
        <taxon>Agaricales</taxon>
        <taxon>Marasmiineae</taxon>
        <taxon>Omphalotaceae</taxon>
        <taxon>Rhodocollybia</taxon>
    </lineage>
</organism>
<accession>A0A9P5PJD5</accession>
<sequence>MQLMQTKQEVFVYDAPQDEYLRFLESAREWRQITYNRDFYFLFWTSGSLELLLLTINPLGAVSVSNFPTVNVENSKGLYLSDTGYAILQDNMVGSI</sequence>
<protein>
    <submittedName>
        <fullName evidence="1">Uncharacterized protein</fullName>
    </submittedName>
</protein>
<evidence type="ECO:0000313" key="1">
    <source>
        <dbReference type="EMBL" id="KAF9063130.1"/>
    </source>
</evidence>
<evidence type="ECO:0000313" key="2">
    <source>
        <dbReference type="Proteomes" id="UP000772434"/>
    </source>
</evidence>
<gene>
    <name evidence="1" type="ORF">BDP27DRAFT_1427172</name>
</gene>
<dbReference type="AlphaFoldDB" id="A0A9P5PJD5"/>
<dbReference type="Proteomes" id="UP000772434">
    <property type="component" value="Unassembled WGS sequence"/>
</dbReference>
<dbReference type="EMBL" id="JADNRY010000153">
    <property type="protein sequence ID" value="KAF9063130.1"/>
    <property type="molecule type" value="Genomic_DNA"/>
</dbReference>
<comment type="caution">
    <text evidence="1">The sequence shown here is derived from an EMBL/GenBank/DDBJ whole genome shotgun (WGS) entry which is preliminary data.</text>
</comment>
<name>A0A9P5PJD5_9AGAR</name>
<reference evidence="1" key="1">
    <citation type="submission" date="2020-11" db="EMBL/GenBank/DDBJ databases">
        <authorList>
            <consortium name="DOE Joint Genome Institute"/>
            <person name="Ahrendt S."/>
            <person name="Riley R."/>
            <person name="Andreopoulos W."/>
            <person name="Labutti K."/>
            <person name="Pangilinan J."/>
            <person name="Ruiz-Duenas F.J."/>
            <person name="Barrasa J.M."/>
            <person name="Sanchez-Garcia M."/>
            <person name="Camarero S."/>
            <person name="Miyauchi S."/>
            <person name="Serrano A."/>
            <person name="Linde D."/>
            <person name="Babiker R."/>
            <person name="Drula E."/>
            <person name="Ayuso-Fernandez I."/>
            <person name="Pacheco R."/>
            <person name="Padilla G."/>
            <person name="Ferreira P."/>
            <person name="Barriuso J."/>
            <person name="Kellner H."/>
            <person name="Castanera R."/>
            <person name="Alfaro M."/>
            <person name="Ramirez L."/>
            <person name="Pisabarro A.G."/>
            <person name="Kuo A."/>
            <person name="Tritt A."/>
            <person name="Lipzen A."/>
            <person name="He G."/>
            <person name="Yan M."/>
            <person name="Ng V."/>
            <person name="Cullen D."/>
            <person name="Martin F."/>
            <person name="Rosso M.-N."/>
            <person name="Henrissat B."/>
            <person name="Hibbett D."/>
            <person name="Martinez A.T."/>
            <person name="Grigoriev I.V."/>
        </authorList>
    </citation>
    <scope>NUCLEOTIDE SEQUENCE</scope>
    <source>
        <strain evidence="1">AH 40177</strain>
    </source>
</reference>